<comment type="caution">
    <text evidence="1">The sequence shown here is derived from an EMBL/GenBank/DDBJ whole genome shotgun (WGS) entry which is preliminary data.</text>
</comment>
<dbReference type="InterPro" id="IPR018775">
    <property type="entry name" value="RlaP"/>
</dbReference>
<keyword evidence="2" id="KW-1185">Reference proteome</keyword>
<dbReference type="RefSeq" id="WP_380083088.1">
    <property type="nucleotide sequence ID" value="NZ_JBHSWD010000001.1"/>
</dbReference>
<dbReference type="PANTHER" id="PTHR34817">
    <property type="entry name" value="NUCLEOTIDYLTRANSFERASE"/>
    <property type="match status" value="1"/>
</dbReference>
<evidence type="ECO:0000313" key="2">
    <source>
        <dbReference type="Proteomes" id="UP001596297"/>
    </source>
</evidence>
<dbReference type="PANTHER" id="PTHR34817:SF2">
    <property type="entry name" value="NUCLEOTIDYLTRANSFERASE"/>
    <property type="match status" value="1"/>
</dbReference>
<dbReference type="Pfam" id="PF10127">
    <property type="entry name" value="RlaP"/>
    <property type="match status" value="1"/>
</dbReference>
<dbReference type="EMBL" id="JBHSWD010000001">
    <property type="protein sequence ID" value="MFC6592072.1"/>
    <property type="molecule type" value="Genomic_DNA"/>
</dbReference>
<name>A0ABW1YCM6_9DEIO</name>
<gene>
    <name evidence="1" type="ORF">ACFP81_08705</name>
</gene>
<reference evidence="2" key="1">
    <citation type="journal article" date="2019" name="Int. J. Syst. Evol. Microbiol.">
        <title>The Global Catalogue of Microorganisms (GCM) 10K type strain sequencing project: providing services to taxonomists for standard genome sequencing and annotation.</title>
        <authorList>
            <consortium name="The Broad Institute Genomics Platform"/>
            <consortium name="The Broad Institute Genome Sequencing Center for Infectious Disease"/>
            <person name="Wu L."/>
            <person name="Ma J."/>
        </authorList>
    </citation>
    <scope>NUCLEOTIDE SEQUENCE [LARGE SCALE GENOMIC DNA]</scope>
    <source>
        <strain evidence="2">CGMCC 1.15772</strain>
    </source>
</reference>
<evidence type="ECO:0000313" key="1">
    <source>
        <dbReference type="EMBL" id="MFC6592072.1"/>
    </source>
</evidence>
<protein>
    <submittedName>
        <fullName evidence="1">DNA polymerase beta superfamily protein</fullName>
    </submittedName>
</protein>
<sequence>MTLPPILPLGTSIVTRIPVPPHPAGAVAVIVRAPIDPHHSYRVRFAGGSEATLSRGSFGVRKHEKARLPDAERDFTPYIQLRVVVGSRAFGLDTETSDTDLRGFYLPPAREEWSLAGVPEQLEFGEECYWEAKKFVLLALKANPNILEVLHSPLVLDASPLARELLDIRQAFLSKLVYQTYGGYVMGQFKRMEADLRTSGEVRWKHAMHLLRLLHSGTQLLRTGELVLDVGPERERLLAVKRGELTWAEVEAWRLELHAEFDRAAERSELPERPDYASAEDWLLRARRAAVEW</sequence>
<dbReference type="Proteomes" id="UP001596297">
    <property type="component" value="Unassembled WGS sequence"/>
</dbReference>
<proteinExistence type="predicted"/>
<organism evidence="1 2">
    <name type="scientific">Deinococcus lacus</name>
    <dbReference type="NCBI Taxonomy" id="392561"/>
    <lineage>
        <taxon>Bacteria</taxon>
        <taxon>Thermotogati</taxon>
        <taxon>Deinococcota</taxon>
        <taxon>Deinococci</taxon>
        <taxon>Deinococcales</taxon>
        <taxon>Deinococcaceae</taxon>
        <taxon>Deinococcus</taxon>
    </lineage>
</organism>
<accession>A0ABW1YCM6</accession>